<evidence type="ECO:0000256" key="3">
    <source>
        <dbReference type="ARBA" id="ARBA00023163"/>
    </source>
</evidence>
<protein>
    <recommendedName>
        <fullName evidence="4">GntR C-terminal domain-containing protein</fullName>
    </recommendedName>
</protein>
<proteinExistence type="predicted"/>
<dbReference type="InterPro" id="IPR036388">
    <property type="entry name" value="WH-like_DNA-bd_sf"/>
</dbReference>
<evidence type="ECO:0000256" key="2">
    <source>
        <dbReference type="ARBA" id="ARBA00023125"/>
    </source>
</evidence>
<gene>
    <name evidence="5" type="ORF">PS862_00697</name>
</gene>
<evidence type="ECO:0000259" key="4">
    <source>
        <dbReference type="SMART" id="SM00895"/>
    </source>
</evidence>
<dbReference type="SUPFAM" id="SSF48008">
    <property type="entry name" value="GntR ligand-binding domain-like"/>
    <property type="match status" value="1"/>
</dbReference>
<feature type="domain" description="GntR C-terminal" evidence="4">
    <location>
        <begin position="100"/>
        <end position="223"/>
    </location>
</feature>
<evidence type="ECO:0000313" key="6">
    <source>
        <dbReference type="Proteomes" id="UP000385207"/>
    </source>
</evidence>
<organism evidence="5 6">
    <name type="scientific">Pseudomonas fluorescens</name>
    <dbReference type="NCBI Taxonomy" id="294"/>
    <lineage>
        <taxon>Bacteria</taxon>
        <taxon>Pseudomonadati</taxon>
        <taxon>Pseudomonadota</taxon>
        <taxon>Gammaproteobacteria</taxon>
        <taxon>Pseudomonadales</taxon>
        <taxon>Pseudomonadaceae</taxon>
        <taxon>Pseudomonas</taxon>
    </lineage>
</organism>
<dbReference type="InterPro" id="IPR036390">
    <property type="entry name" value="WH_DNA-bd_sf"/>
</dbReference>
<dbReference type="SMART" id="SM00895">
    <property type="entry name" value="FCD"/>
    <property type="match status" value="1"/>
</dbReference>
<dbReference type="InterPro" id="IPR011711">
    <property type="entry name" value="GntR_C"/>
</dbReference>
<reference evidence="5 6" key="1">
    <citation type="submission" date="2019-09" db="EMBL/GenBank/DDBJ databases">
        <authorList>
            <person name="Chandra G."/>
            <person name="Truman W A."/>
        </authorList>
    </citation>
    <scope>NUCLEOTIDE SEQUENCE [LARGE SCALE GENOMIC DNA]</scope>
    <source>
        <strain evidence="5">PS862</strain>
    </source>
</reference>
<dbReference type="Pfam" id="PF07729">
    <property type="entry name" value="FCD"/>
    <property type="match status" value="1"/>
</dbReference>
<dbReference type="RefSeq" id="WP_150783229.1">
    <property type="nucleotide sequence ID" value="NZ_CABVII010000002.1"/>
</dbReference>
<dbReference type="PANTHER" id="PTHR43537:SF53">
    <property type="entry name" value="HTH-TYPE TRANSCRIPTIONAL REPRESSOR NANR"/>
    <property type="match status" value="1"/>
</dbReference>
<dbReference type="InterPro" id="IPR008920">
    <property type="entry name" value="TF_FadR/GntR_C"/>
</dbReference>
<keyword evidence="1" id="KW-0805">Transcription regulation</keyword>
<keyword evidence="3" id="KW-0804">Transcription</keyword>
<keyword evidence="2" id="KW-0238">DNA-binding</keyword>
<dbReference type="GO" id="GO:0003677">
    <property type="term" value="F:DNA binding"/>
    <property type="evidence" value="ECO:0007669"/>
    <property type="project" value="UniProtKB-KW"/>
</dbReference>
<dbReference type="Gene3D" id="1.10.10.10">
    <property type="entry name" value="Winged helix-like DNA-binding domain superfamily/Winged helix DNA-binding domain"/>
    <property type="match status" value="1"/>
</dbReference>
<evidence type="ECO:0000256" key="1">
    <source>
        <dbReference type="ARBA" id="ARBA00023015"/>
    </source>
</evidence>
<dbReference type="SUPFAM" id="SSF46785">
    <property type="entry name" value="Winged helix' DNA-binding domain"/>
    <property type="match status" value="1"/>
</dbReference>
<dbReference type="Proteomes" id="UP000385207">
    <property type="component" value="Unassembled WGS sequence"/>
</dbReference>
<dbReference type="EMBL" id="CABVII010000002">
    <property type="protein sequence ID" value="VVO58630.1"/>
    <property type="molecule type" value="Genomic_DNA"/>
</dbReference>
<dbReference type="AlphaFoldDB" id="A0A5E7H3X2"/>
<dbReference type="PANTHER" id="PTHR43537">
    <property type="entry name" value="TRANSCRIPTIONAL REGULATOR, GNTR FAMILY"/>
    <property type="match status" value="1"/>
</dbReference>
<sequence>MNSFATPRYNRDTVTAVPFSRVQCEKPSVDDVYPRVFDTILEQRIGPASRFTEESLGQMFGVSRSIMRGVLEKLSHQQVIILRTHHRPRVAAPDAEQTRQTLHARRLTEITLVQLACRQPQATDVQRLRELVKRQRQCLERDQRGPALRLTGEFHLALADMAGNAPLAHFLASLVPLTSLAIAQFNAPMEIYCGLQVHEGIVDAVACGDALKGKALLSRYLDHLEAVLLNSQPIPGRNRVAG</sequence>
<dbReference type="OrthoDB" id="5243844at2"/>
<dbReference type="Gene3D" id="1.20.120.530">
    <property type="entry name" value="GntR ligand-binding domain-like"/>
    <property type="match status" value="1"/>
</dbReference>
<evidence type="ECO:0000313" key="5">
    <source>
        <dbReference type="EMBL" id="VVO58630.1"/>
    </source>
</evidence>
<name>A0A5E7H3X2_PSEFL</name>
<accession>A0A5E7H3X2</accession>